<organism evidence="2">
    <name type="scientific">Hyaloperonospora arabidopsidis (strain Emoy2)</name>
    <name type="common">Downy mildew agent</name>
    <name type="synonym">Peronospora arabidopsidis</name>
    <dbReference type="NCBI Taxonomy" id="559515"/>
    <lineage>
        <taxon>Eukaryota</taxon>
        <taxon>Sar</taxon>
        <taxon>Stramenopiles</taxon>
        <taxon>Oomycota</taxon>
        <taxon>Peronosporomycetes</taxon>
        <taxon>Peronosporales</taxon>
        <taxon>Peronosporaceae</taxon>
        <taxon>Hyaloperonospora</taxon>
    </lineage>
</organism>
<reference evidence="2" key="1">
    <citation type="journal article" date="2014" name="PLoS Pathog.">
        <title>Expression profiling during Arabidopsis/downy mildew interaction reveals a highly-expressed effector that attenuates responses to salicylic acid.</title>
        <authorList>
            <person name="Asai S."/>
            <person name="Rallapalli G."/>
            <person name="Piquerez S.J.M."/>
            <person name="Caillaud M.C."/>
            <person name="Furzer O.J."/>
            <person name="Ishaque N."/>
            <person name="Wirthmueller L."/>
            <person name="Fabro G."/>
            <person name="Shirasu K."/>
            <person name="Jones J.D.G."/>
        </authorList>
    </citation>
    <scope>NUCLEOTIDE SEQUENCE</scope>
    <source>
        <strain evidence="2">Emoy2</strain>
    </source>
</reference>
<feature type="chain" id="PRO_5001853020" evidence="1">
    <location>
        <begin position="25"/>
        <end position="282"/>
    </location>
</feature>
<protein>
    <submittedName>
        <fullName evidence="2">RxLR effector candidate protein</fullName>
    </submittedName>
</protein>
<dbReference type="EMBL" id="AB922337">
    <property type="protein sequence ID" value="BAP68912.1"/>
    <property type="molecule type" value="mRNA"/>
</dbReference>
<name>A0A090BBF2_HYAAE</name>
<dbReference type="AlphaFoldDB" id="A0A090BBF2"/>
<sequence length="282" mass="31640">MRSFILFAAIMSIALLFLVNSALALKGLEAQTSGAASTELTPDTTLLRTVPHDRPEERLFSWMENVRPMLTKMSDWLKRMFDAFLALFKSPTAMNEAMKLDAAEPPFVTPGDRPIDISKAVKDDAGAIAHTREGDAGANAHKQEGGVKRIVGQDKVAPSSILLDGVDMDEAGMVKYLHEQYPAVIKQVEGALAEAIINKSYQDRFGWMGEKAAAQKIFKLRKQSKDLDYMEEILLTTWVLKKRDREYVLNTLKLDNDIADWYKKFLVELMIGLAKLKPEQYA</sequence>
<keyword evidence="1" id="KW-0732">Signal</keyword>
<gene>
    <name evidence="2" type="primary">HaRxLL33</name>
</gene>
<accession>A0A090BBF2</accession>
<feature type="signal peptide" evidence="1">
    <location>
        <begin position="1"/>
        <end position="24"/>
    </location>
</feature>
<evidence type="ECO:0000256" key="1">
    <source>
        <dbReference type="SAM" id="SignalP"/>
    </source>
</evidence>
<proteinExistence type="evidence at transcript level"/>
<evidence type="ECO:0000313" key="2">
    <source>
        <dbReference type="EMBL" id="BAP68912.1"/>
    </source>
</evidence>